<dbReference type="Gene3D" id="1.20.5.110">
    <property type="match status" value="1"/>
</dbReference>
<dbReference type="PANTHER" id="PTHR45701">
    <property type="entry name" value="SYNAPTOBREVIN FAMILY MEMBER"/>
    <property type="match status" value="1"/>
</dbReference>
<dbReference type="EMBL" id="BAABFL010000210">
    <property type="protein sequence ID" value="GAA4649628.1"/>
    <property type="molecule type" value="Genomic_DNA"/>
</dbReference>
<organism evidence="4 5">
    <name type="scientific">Kistimonas scapharcae</name>
    <dbReference type="NCBI Taxonomy" id="1036133"/>
    <lineage>
        <taxon>Bacteria</taxon>
        <taxon>Pseudomonadati</taxon>
        <taxon>Pseudomonadota</taxon>
        <taxon>Gammaproteobacteria</taxon>
        <taxon>Oceanospirillales</taxon>
        <taxon>Endozoicomonadaceae</taxon>
        <taxon>Kistimonas</taxon>
    </lineage>
</organism>
<dbReference type="PRINTS" id="PR00219">
    <property type="entry name" value="SYNAPTOBREVN"/>
</dbReference>
<dbReference type="InterPro" id="IPR042855">
    <property type="entry name" value="V_SNARE_CC"/>
</dbReference>
<feature type="region of interest" description="Disordered" evidence="1">
    <location>
        <begin position="1"/>
        <end position="55"/>
    </location>
</feature>
<evidence type="ECO:0000256" key="2">
    <source>
        <dbReference type="SAM" id="Phobius"/>
    </source>
</evidence>
<proteinExistence type="predicted"/>
<evidence type="ECO:0000313" key="5">
    <source>
        <dbReference type="Proteomes" id="UP001500604"/>
    </source>
</evidence>
<keyword evidence="2" id="KW-0472">Membrane</keyword>
<evidence type="ECO:0000259" key="3">
    <source>
        <dbReference type="PROSITE" id="PS50892"/>
    </source>
</evidence>
<protein>
    <recommendedName>
        <fullName evidence="3">V-SNARE coiled-coil homology domain-containing protein</fullName>
    </recommendedName>
</protein>
<feature type="transmembrane region" description="Helical" evidence="2">
    <location>
        <begin position="161"/>
        <end position="185"/>
    </location>
</feature>
<dbReference type="Pfam" id="PF00957">
    <property type="entry name" value="Synaptobrevin"/>
    <property type="match status" value="1"/>
</dbReference>
<keyword evidence="5" id="KW-1185">Reference proteome</keyword>
<dbReference type="SUPFAM" id="SSF58038">
    <property type="entry name" value="SNARE fusion complex"/>
    <property type="match status" value="1"/>
</dbReference>
<reference evidence="5" key="1">
    <citation type="journal article" date="2019" name="Int. J. Syst. Evol. Microbiol.">
        <title>The Global Catalogue of Microorganisms (GCM) 10K type strain sequencing project: providing services to taxonomists for standard genome sequencing and annotation.</title>
        <authorList>
            <consortium name="The Broad Institute Genomics Platform"/>
            <consortium name="The Broad Institute Genome Sequencing Center for Infectious Disease"/>
            <person name="Wu L."/>
            <person name="Ma J."/>
        </authorList>
    </citation>
    <scope>NUCLEOTIDE SEQUENCE [LARGE SCALE GENOMIC DNA]</scope>
    <source>
        <strain evidence="5">JCM 17805</strain>
    </source>
</reference>
<accession>A0ABP8V2H5</accession>
<evidence type="ECO:0000256" key="1">
    <source>
        <dbReference type="SAM" id="MobiDB-lite"/>
    </source>
</evidence>
<feature type="compositionally biased region" description="Low complexity" evidence="1">
    <location>
        <begin position="18"/>
        <end position="28"/>
    </location>
</feature>
<dbReference type="PROSITE" id="PS50892">
    <property type="entry name" value="V_SNARE"/>
    <property type="match status" value="1"/>
</dbReference>
<dbReference type="InterPro" id="IPR001388">
    <property type="entry name" value="Synaptobrevin-like"/>
</dbReference>
<feature type="domain" description="V-SNARE coiled-coil homology" evidence="3">
    <location>
        <begin position="57"/>
        <end position="110"/>
    </location>
</feature>
<comment type="caution">
    <text evidence="4">The sequence shown here is derived from an EMBL/GenBank/DDBJ whole genome shotgun (WGS) entry which is preliminary data.</text>
</comment>
<keyword evidence="2" id="KW-1133">Transmembrane helix</keyword>
<feature type="transmembrane region" description="Helical" evidence="2">
    <location>
        <begin position="108"/>
        <end position="125"/>
    </location>
</feature>
<evidence type="ECO:0000313" key="4">
    <source>
        <dbReference type="EMBL" id="GAA4649628.1"/>
    </source>
</evidence>
<keyword evidence="2" id="KW-0812">Transmembrane</keyword>
<dbReference type="Proteomes" id="UP001500604">
    <property type="component" value="Unassembled WGS sequence"/>
</dbReference>
<dbReference type="RefSeq" id="WP_345195567.1">
    <property type="nucleotide sequence ID" value="NZ_BAABFL010000210.1"/>
</dbReference>
<name>A0ABP8V2H5_9GAMM</name>
<gene>
    <name evidence="4" type="ORF">GCM10023116_19040</name>
</gene>
<sequence length="222" mass="23782">MELANQVNLRVDPRSIDRSSTSSKSSPKLGHRTVGDMPLGDTPGRMSPGADNDGSRRLQQIQDQVDHVVDIMQVNVDNILERDRVPDELQAGREQFEASAQRLQRRSIGSYLISIVKVVAIIVATPVVLTAMMLLVTGACTVVATGKIYTSLKDRGVNRIAAFMCAGVGGCIGGGIAGLVFGPFMGIAVECTLIKTAAQGRSVCEKIKNIAQGRYLNSRLTI</sequence>
<dbReference type="InterPro" id="IPR016444">
    <property type="entry name" value="Synaptobrevin/VAMP"/>
</dbReference>